<dbReference type="InterPro" id="IPR051800">
    <property type="entry name" value="PqiA-PqiB_transport"/>
</dbReference>
<feature type="transmembrane region" description="Helical" evidence="7">
    <location>
        <begin position="12"/>
        <end position="34"/>
    </location>
</feature>
<feature type="domain" description="Mce/MlaD" evidence="8">
    <location>
        <begin position="637"/>
        <end position="695"/>
    </location>
</feature>
<reference evidence="9 10" key="1">
    <citation type="submission" date="2019-07" db="EMBL/GenBank/DDBJ databases">
        <title>Genomic Encyclopedia of Type Strains, Phase I: the one thousand microbial genomes (KMG-I) project.</title>
        <authorList>
            <person name="Kyrpides N."/>
        </authorList>
    </citation>
    <scope>NUCLEOTIDE SEQUENCE [LARGE SCALE GENOMIC DNA]</scope>
    <source>
        <strain evidence="9 10">DSM 375</strain>
    </source>
</reference>
<accession>A0A562I146</accession>
<dbReference type="Proteomes" id="UP000319627">
    <property type="component" value="Unassembled WGS sequence"/>
</dbReference>
<evidence type="ECO:0000256" key="3">
    <source>
        <dbReference type="ARBA" id="ARBA00022519"/>
    </source>
</evidence>
<dbReference type="AlphaFoldDB" id="A0A562I146"/>
<keyword evidence="6 7" id="KW-0472">Membrane</keyword>
<feature type="domain" description="Mce/MlaD" evidence="8">
    <location>
        <begin position="284"/>
        <end position="372"/>
    </location>
</feature>
<organism evidence="9 10">
    <name type="scientific">Azomonas agilis</name>
    <dbReference type="NCBI Taxonomy" id="116849"/>
    <lineage>
        <taxon>Bacteria</taxon>
        <taxon>Pseudomonadati</taxon>
        <taxon>Pseudomonadota</taxon>
        <taxon>Gammaproteobacteria</taxon>
        <taxon>Pseudomonadales</taxon>
        <taxon>Pseudomonadaceae</taxon>
        <taxon>Azomonas</taxon>
    </lineage>
</organism>
<evidence type="ECO:0000313" key="10">
    <source>
        <dbReference type="Proteomes" id="UP000319627"/>
    </source>
</evidence>
<keyword evidence="3" id="KW-0997">Cell inner membrane</keyword>
<dbReference type="GO" id="GO:0005886">
    <property type="term" value="C:plasma membrane"/>
    <property type="evidence" value="ECO:0007669"/>
    <property type="project" value="UniProtKB-SubCell"/>
</dbReference>
<evidence type="ECO:0000256" key="4">
    <source>
        <dbReference type="ARBA" id="ARBA00022692"/>
    </source>
</evidence>
<dbReference type="InterPro" id="IPR003399">
    <property type="entry name" value="Mce/MlaD"/>
</dbReference>
<dbReference type="EMBL" id="VLKG01000010">
    <property type="protein sequence ID" value="TWH64388.1"/>
    <property type="molecule type" value="Genomic_DNA"/>
</dbReference>
<evidence type="ECO:0000256" key="2">
    <source>
        <dbReference type="ARBA" id="ARBA00022475"/>
    </source>
</evidence>
<dbReference type="OrthoDB" id="9806984at2"/>
<dbReference type="Pfam" id="PF02470">
    <property type="entry name" value="MlaD"/>
    <property type="match status" value="6"/>
</dbReference>
<evidence type="ECO:0000313" key="9">
    <source>
        <dbReference type="EMBL" id="TWH64388.1"/>
    </source>
</evidence>
<feature type="domain" description="Mce/MlaD" evidence="8">
    <location>
        <begin position="158"/>
        <end position="227"/>
    </location>
</feature>
<feature type="domain" description="Mce/MlaD" evidence="8">
    <location>
        <begin position="522"/>
        <end position="590"/>
    </location>
</feature>
<comment type="subcellular location">
    <subcellularLocation>
        <location evidence="1">Cell inner membrane</location>
    </subcellularLocation>
</comment>
<dbReference type="PANTHER" id="PTHR30462:SF0">
    <property type="entry name" value="INTERMEMBRANE TRANSPORT PROTEIN YEBT"/>
    <property type="match status" value="1"/>
</dbReference>
<dbReference type="PANTHER" id="PTHR30462">
    <property type="entry name" value="INTERMEMBRANE TRANSPORT PROTEIN PQIB-RELATED"/>
    <property type="match status" value="1"/>
</dbReference>
<evidence type="ECO:0000256" key="1">
    <source>
        <dbReference type="ARBA" id="ARBA00004533"/>
    </source>
</evidence>
<evidence type="ECO:0000256" key="6">
    <source>
        <dbReference type="ARBA" id="ARBA00023136"/>
    </source>
</evidence>
<evidence type="ECO:0000259" key="8">
    <source>
        <dbReference type="Pfam" id="PF02470"/>
    </source>
</evidence>
<feature type="domain" description="Mce/MlaD" evidence="8">
    <location>
        <begin position="41"/>
        <end position="134"/>
    </location>
</feature>
<name>A0A562I146_9GAMM</name>
<protein>
    <submittedName>
        <fullName evidence="9">Paraquat-inducible protein B</fullName>
    </submittedName>
</protein>
<keyword evidence="4 7" id="KW-0812">Transmembrane</keyword>
<keyword evidence="2" id="KW-1003">Cell membrane</keyword>
<dbReference type="RefSeq" id="WP_144572435.1">
    <property type="nucleotide sequence ID" value="NZ_VLKG01000010.1"/>
</dbReference>
<gene>
    <name evidence="9" type="ORF">LX59_02595</name>
</gene>
<comment type="caution">
    <text evidence="9">The sequence shown here is derived from an EMBL/GenBank/DDBJ whole genome shotgun (WGS) entry which is preliminary data.</text>
</comment>
<sequence>MTDLSEPTVKPVSTGSVVWILPVMALLLCLWLGWQAYNQKGVEVEVIFNSGEGIEAGKTAVIYKGISIGVVRALRLKFDSDDQQIVAATLEINKEFEDHLRQKTRFWLVKPSITLAGITGLDTLVSGNYIAIDLGDGEPSRNFQALDEEPPLPDTQPGLHLSLEADTLGSINKGSPIFYRQIQVGSVKNFHLDAAKNVVEIQIYIRPEYMNLVRKDSRFWNASGVSVDASLSGVKIRSESLSSIMAGGIAFSTPSQGEPPSPLNTVTNSTHFRLYEDYDAAQVGVQVKVVFDDYEGLQAGRTPLIYKGMQIGILKGLNINPNLKDAEAVLSVDPLIEPYLVEGTDFWLVKPSISLAGITGLEALVKGNYISMRLGKTEAPAQRVFQARPKAPPLDISSPGLHLVLIADTLGSVDMGSPVLHRQVKVGSVQSYQFSRDRQAVVIGVHIEPSYADLVNSSSRFWNASGISVSGGLSGVDVKTESLQTVLTGGIAFETPDLRAPVNQKIQRFTLYKDRAAAVKEGTQLSIHLDRGEGLGPGTPIRYRGLDVGQVDEAQLTADLRGVELKVRITKAEEHIARQGTRFRVVRPELGLLRTAHLDTLFTGPYLEVYPGRPDAPRQLQFNAIEQTEIVESTGLALTLSANRLGSIRAGNPVTFREVKVGKVTGYELGPNADRVLIRILIEPRFSSLVRTGSRFWESSGIAADFSLWEGAKIRTESLQTLVEGGIAFATPEAEAMGRQALPGQTFLLYKTPKDEWLGWSPKISISP</sequence>
<feature type="domain" description="Mce/MlaD" evidence="8">
    <location>
        <begin position="400"/>
        <end position="460"/>
    </location>
</feature>
<keyword evidence="5 7" id="KW-1133">Transmembrane helix</keyword>
<evidence type="ECO:0000256" key="7">
    <source>
        <dbReference type="SAM" id="Phobius"/>
    </source>
</evidence>
<evidence type="ECO:0000256" key="5">
    <source>
        <dbReference type="ARBA" id="ARBA00022989"/>
    </source>
</evidence>
<proteinExistence type="predicted"/>
<keyword evidence="10" id="KW-1185">Reference proteome</keyword>